<evidence type="ECO:0000256" key="2">
    <source>
        <dbReference type="SAM" id="Phobius"/>
    </source>
</evidence>
<feature type="transmembrane region" description="Helical" evidence="2">
    <location>
        <begin position="36"/>
        <end position="66"/>
    </location>
</feature>
<comment type="caution">
    <text evidence="3">The sequence shown here is derived from an EMBL/GenBank/DDBJ whole genome shotgun (WGS) entry which is preliminary data.</text>
</comment>
<protein>
    <submittedName>
        <fullName evidence="3">Uncharacterized protein</fullName>
    </submittedName>
</protein>
<proteinExistence type="predicted"/>
<organism evidence="3 4">
    <name type="scientific">Larsenimonas suaedae</name>
    <dbReference type="NCBI Taxonomy" id="1851019"/>
    <lineage>
        <taxon>Bacteria</taxon>
        <taxon>Pseudomonadati</taxon>
        <taxon>Pseudomonadota</taxon>
        <taxon>Gammaproteobacteria</taxon>
        <taxon>Oceanospirillales</taxon>
        <taxon>Halomonadaceae</taxon>
        <taxon>Larsenimonas</taxon>
    </lineage>
</organism>
<feature type="compositionally biased region" description="Basic and acidic residues" evidence="1">
    <location>
        <begin position="80"/>
        <end position="91"/>
    </location>
</feature>
<evidence type="ECO:0000313" key="4">
    <source>
        <dbReference type="Proteomes" id="UP001269375"/>
    </source>
</evidence>
<name>A0ABU1GT89_9GAMM</name>
<keyword evidence="2" id="KW-0472">Membrane</keyword>
<evidence type="ECO:0000256" key="1">
    <source>
        <dbReference type="SAM" id="MobiDB-lite"/>
    </source>
</evidence>
<accession>A0ABU1GT89</accession>
<dbReference type="RefSeq" id="WP_251592352.1">
    <property type="nucleotide sequence ID" value="NZ_JAMLJI010000002.1"/>
</dbReference>
<evidence type="ECO:0000313" key="3">
    <source>
        <dbReference type="EMBL" id="MDR5895045.1"/>
    </source>
</evidence>
<sequence>MTAFRSQNTWQRTLDFKSHLHQKAQRSGTNPLKRALMLLGVAAFVIFGLLVAAFVIVLGTLTAPFLKRRMQKAQQGGHTFEGRTERTHAAHTDPSLNVIDGEFETKR</sequence>
<dbReference type="Proteomes" id="UP001269375">
    <property type="component" value="Unassembled WGS sequence"/>
</dbReference>
<feature type="region of interest" description="Disordered" evidence="1">
    <location>
        <begin position="76"/>
        <end position="107"/>
    </location>
</feature>
<keyword evidence="2" id="KW-1133">Transmembrane helix</keyword>
<keyword evidence="2" id="KW-0812">Transmembrane</keyword>
<gene>
    <name evidence="3" type="ORF">QC825_03005</name>
</gene>
<dbReference type="EMBL" id="JARWAO010000001">
    <property type="protein sequence ID" value="MDR5895045.1"/>
    <property type="molecule type" value="Genomic_DNA"/>
</dbReference>
<reference evidence="3 4" key="1">
    <citation type="submission" date="2023-04" db="EMBL/GenBank/DDBJ databases">
        <title>A long-awaited taxogenomic arrangement of the family Halomonadaceae.</title>
        <authorList>
            <person name="De La Haba R."/>
            <person name="Chuvochina M."/>
            <person name="Wittouck S."/>
            <person name="Arahal D.R."/>
            <person name="Sanchez-Porro C."/>
            <person name="Hugenholtz P."/>
            <person name="Ventosa A."/>
        </authorList>
    </citation>
    <scope>NUCLEOTIDE SEQUENCE [LARGE SCALE GENOMIC DNA]</scope>
    <source>
        <strain evidence="3 4">DSM 22428</strain>
    </source>
</reference>
<keyword evidence="4" id="KW-1185">Reference proteome</keyword>